<dbReference type="PANTHER" id="PTHR11487">
    <property type="entry name" value="THIOESTERASE"/>
    <property type="match status" value="1"/>
</dbReference>
<dbReference type="SUPFAM" id="SSF53474">
    <property type="entry name" value="alpha/beta-Hydrolases"/>
    <property type="match status" value="1"/>
</dbReference>
<organism evidence="3 4">
    <name type="scientific">Paenibacillus kyungheensis</name>
    <dbReference type="NCBI Taxonomy" id="1452732"/>
    <lineage>
        <taxon>Bacteria</taxon>
        <taxon>Bacillati</taxon>
        <taxon>Bacillota</taxon>
        <taxon>Bacilli</taxon>
        <taxon>Bacillales</taxon>
        <taxon>Paenibacillaceae</taxon>
        <taxon>Paenibacillus</taxon>
    </lineage>
</organism>
<comment type="similarity">
    <text evidence="1">Belongs to the thioesterase family.</text>
</comment>
<name>A0AAX3M733_9BACL</name>
<dbReference type="KEGG" id="pka:PQ456_11155"/>
<dbReference type="InterPro" id="IPR012223">
    <property type="entry name" value="TEII"/>
</dbReference>
<feature type="domain" description="Thioesterase" evidence="2">
    <location>
        <begin position="2"/>
        <end position="225"/>
    </location>
</feature>
<dbReference type="InterPro" id="IPR029058">
    <property type="entry name" value="AB_hydrolase_fold"/>
</dbReference>
<dbReference type="AlphaFoldDB" id="A0AAX3M733"/>
<evidence type="ECO:0000313" key="3">
    <source>
        <dbReference type="EMBL" id="WCT58039.1"/>
    </source>
</evidence>
<evidence type="ECO:0000313" key="4">
    <source>
        <dbReference type="Proteomes" id="UP001220509"/>
    </source>
</evidence>
<dbReference type="Pfam" id="PF00975">
    <property type="entry name" value="Thioesterase"/>
    <property type="match status" value="1"/>
</dbReference>
<dbReference type="RefSeq" id="WP_273616200.1">
    <property type="nucleotide sequence ID" value="NZ_CP117416.1"/>
</dbReference>
<evidence type="ECO:0000259" key="2">
    <source>
        <dbReference type="Pfam" id="PF00975"/>
    </source>
</evidence>
<dbReference type="Proteomes" id="UP001220509">
    <property type="component" value="Chromosome"/>
</dbReference>
<dbReference type="InterPro" id="IPR001031">
    <property type="entry name" value="Thioesterase"/>
</dbReference>
<proteinExistence type="inferred from homology"/>
<accession>A0AAX3M733</accession>
<dbReference type="GO" id="GO:0008610">
    <property type="term" value="P:lipid biosynthetic process"/>
    <property type="evidence" value="ECO:0007669"/>
    <property type="project" value="TreeGrafter"/>
</dbReference>
<dbReference type="Gene3D" id="3.40.50.1820">
    <property type="entry name" value="alpha/beta hydrolase"/>
    <property type="match status" value="1"/>
</dbReference>
<keyword evidence="4" id="KW-1185">Reference proteome</keyword>
<gene>
    <name evidence="3" type="ORF">PQ456_11155</name>
</gene>
<sequence length="233" mass="26538">MKLFCFPYAGGSATVYQKWNKYLAGSVDLCPVELAGRGVRSRIPLYNDFKKMVEDVFINIKPQILEGSYAFYGHSMGARLSFELANRILESGLSGPKFMFMSGCGAPDFEATRRPYHLLPYDEFKEKVAGLGGMPPEILNNDDIFNYYEPIIRSDFKNLETLTFRASYVPLAIDFVLMHGDQDSIPLANVEAWRNYTSRSCRIETFKGGHFFINYHEEQVTEVIKSVLLGYEV</sequence>
<dbReference type="EMBL" id="CP117416">
    <property type="protein sequence ID" value="WCT58039.1"/>
    <property type="molecule type" value="Genomic_DNA"/>
</dbReference>
<evidence type="ECO:0000256" key="1">
    <source>
        <dbReference type="ARBA" id="ARBA00007169"/>
    </source>
</evidence>
<protein>
    <submittedName>
        <fullName evidence="3">Thioesterase domain-containing protein</fullName>
    </submittedName>
</protein>
<reference evidence="3 4" key="1">
    <citation type="submission" date="2023-02" db="EMBL/GenBank/DDBJ databases">
        <title>Genome sequence of Paenibacillus kyungheensis KACC 18744.</title>
        <authorList>
            <person name="Kim S."/>
            <person name="Heo J."/>
            <person name="Kwon S.-W."/>
        </authorList>
    </citation>
    <scope>NUCLEOTIDE SEQUENCE [LARGE SCALE GENOMIC DNA]</scope>
    <source>
        <strain evidence="3 4">KACC 18744</strain>
    </source>
</reference>
<dbReference type="PANTHER" id="PTHR11487:SF0">
    <property type="entry name" value="S-ACYL FATTY ACID SYNTHASE THIOESTERASE, MEDIUM CHAIN"/>
    <property type="match status" value="1"/>
</dbReference>